<evidence type="ECO:0000256" key="1">
    <source>
        <dbReference type="SAM" id="MobiDB-lite"/>
    </source>
</evidence>
<keyword evidence="3" id="KW-1185">Reference proteome</keyword>
<comment type="caution">
    <text evidence="2">The sequence shown here is derived from an EMBL/GenBank/DDBJ whole genome shotgun (WGS) entry which is preliminary data.</text>
</comment>
<organism evidence="2 3">
    <name type="scientific">Cymbomonas tetramitiformis</name>
    <dbReference type="NCBI Taxonomy" id="36881"/>
    <lineage>
        <taxon>Eukaryota</taxon>
        <taxon>Viridiplantae</taxon>
        <taxon>Chlorophyta</taxon>
        <taxon>Pyramimonadophyceae</taxon>
        <taxon>Pyramimonadales</taxon>
        <taxon>Pyramimonadaceae</taxon>
        <taxon>Cymbomonas</taxon>
    </lineage>
</organism>
<feature type="compositionally biased region" description="Low complexity" evidence="1">
    <location>
        <begin position="117"/>
        <end position="131"/>
    </location>
</feature>
<dbReference type="AlphaFoldDB" id="A0AAE0KUM4"/>
<evidence type="ECO:0000313" key="3">
    <source>
        <dbReference type="Proteomes" id="UP001190700"/>
    </source>
</evidence>
<feature type="compositionally biased region" description="Basic and acidic residues" evidence="1">
    <location>
        <begin position="295"/>
        <end position="305"/>
    </location>
</feature>
<accession>A0AAE0KUM4</accession>
<dbReference type="Proteomes" id="UP001190700">
    <property type="component" value="Unassembled WGS sequence"/>
</dbReference>
<feature type="region of interest" description="Disordered" evidence="1">
    <location>
        <begin position="252"/>
        <end position="319"/>
    </location>
</feature>
<sequence length="416" mass="44951">MAIAARRAVVELVHGRSLLESRPVLVHWTDRSLEVVEQRCCMSAVFSRCACAPFCVAALCESSQACDILCGRCLRDRRSSHGEGTAEQATWLRQCGQVAEVRGSAGRGTRRNRAQSRRSSPVPPLRRSVPPWGVRRAGKKRALPIHDHDAALTQRGRGRVDVAAFMTDARPPSTSQLLCLNHRALSLLANETAALSTPPPGPRGAAWQMAAERQWIKQNGFCAQEMGGARHSLQRGARGPLPAISKLASPMYENGLNTPSRHASPLLSALNPPSTSFAPRSQELLRGTRGGPGHLSDRGPRRRDYQGTPKPGGAPNQASMSPAGLGWLMTDASYSPCFLKAPLHRSLRSLASPMDPHGRALAGPDESPAWRMLGKRGTAAARRLDVEGAPLAQPRAVGPQLPAHSLDEYLRYFNTS</sequence>
<evidence type="ECO:0000313" key="2">
    <source>
        <dbReference type="EMBL" id="KAK3261331.1"/>
    </source>
</evidence>
<protein>
    <submittedName>
        <fullName evidence="2">Uncharacterized protein</fullName>
    </submittedName>
</protein>
<feature type="region of interest" description="Disordered" evidence="1">
    <location>
        <begin position="102"/>
        <end position="140"/>
    </location>
</feature>
<reference evidence="2 3" key="1">
    <citation type="journal article" date="2015" name="Genome Biol. Evol.">
        <title>Comparative Genomics of a Bacterivorous Green Alga Reveals Evolutionary Causalities and Consequences of Phago-Mixotrophic Mode of Nutrition.</title>
        <authorList>
            <person name="Burns J.A."/>
            <person name="Paasch A."/>
            <person name="Narechania A."/>
            <person name="Kim E."/>
        </authorList>
    </citation>
    <scope>NUCLEOTIDE SEQUENCE [LARGE SCALE GENOMIC DNA]</scope>
    <source>
        <strain evidence="2 3">PLY_AMNH</strain>
    </source>
</reference>
<gene>
    <name evidence="2" type="ORF">CYMTET_29757</name>
</gene>
<dbReference type="EMBL" id="LGRX02016976">
    <property type="protein sequence ID" value="KAK3261331.1"/>
    <property type="molecule type" value="Genomic_DNA"/>
</dbReference>
<proteinExistence type="predicted"/>
<name>A0AAE0KUM4_9CHLO</name>